<dbReference type="EMBL" id="JAUSQX010000001">
    <property type="protein sequence ID" value="MDP9806398.1"/>
    <property type="molecule type" value="Genomic_DNA"/>
</dbReference>
<feature type="transmembrane region" description="Helical" evidence="1">
    <location>
        <begin position="210"/>
        <end position="230"/>
    </location>
</feature>
<keyword evidence="1" id="KW-0812">Transmembrane</keyword>
<dbReference type="InterPro" id="IPR012429">
    <property type="entry name" value="HGSNAT_cat"/>
</dbReference>
<feature type="transmembrane region" description="Helical" evidence="1">
    <location>
        <begin position="91"/>
        <end position="109"/>
    </location>
</feature>
<comment type="caution">
    <text evidence="3">The sequence shown here is derived from an EMBL/GenBank/DDBJ whole genome shotgun (WGS) entry which is preliminary data.</text>
</comment>
<keyword evidence="4" id="KW-1185">Reference proteome</keyword>
<dbReference type="Proteomes" id="UP001243212">
    <property type="component" value="Unassembled WGS sequence"/>
</dbReference>
<evidence type="ECO:0000313" key="3">
    <source>
        <dbReference type="EMBL" id="MDP9806398.1"/>
    </source>
</evidence>
<sequence>MESTADNPHTAPVSTRYSGRIRGLDLARGIAIIGMIWAHVKPLTDDDGLAHLLSEIPSGRSSALFALLAGVSIAILTGRNAAYSGERMRHAQLRIAGRAIMLFIFAGILELFSTPIAIILDFYALWFLLSIPFVHWSARRLAVSALVVAFVGPQLIIGFQWLTESMALWGSSILTDTLITGTYPGLAYMALVFAGMALGRLDLTQVLLRWQLLIVGVCLAVLGYGAAWVATNSFAPEEPGWNIEYGIGGSGFDIDDGIYKSDLDLPSFEVLSGELPSFDVDVAEEPAFAEPGVTLFDFFNATPHSNTTPEVLGNLGVGLAIISLCLWLSPLARHVLYPVAAVGSLSLTAYFGHAFFLHFNENWFFGESVVPFFWLAGGALIFCTLWCLLPLRRGPLEWLTWKFSQWFARPSVDRHG</sequence>
<feature type="transmembrane region" description="Helical" evidence="1">
    <location>
        <begin position="335"/>
        <end position="357"/>
    </location>
</feature>
<feature type="transmembrane region" description="Helical" evidence="1">
    <location>
        <begin position="311"/>
        <end position="328"/>
    </location>
</feature>
<evidence type="ECO:0000256" key="1">
    <source>
        <dbReference type="SAM" id="Phobius"/>
    </source>
</evidence>
<evidence type="ECO:0000313" key="4">
    <source>
        <dbReference type="Proteomes" id="UP001243212"/>
    </source>
</evidence>
<feature type="transmembrane region" description="Helical" evidence="1">
    <location>
        <begin position="182"/>
        <end position="198"/>
    </location>
</feature>
<keyword evidence="1" id="KW-1133">Transmembrane helix</keyword>
<dbReference type="RefSeq" id="WP_307682624.1">
    <property type="nucleotide sequence ID" value="NZ_JAUSQX010000001.1"/>
</dbReference>
<feature type="transmembrane region" description="Helical" evidence="1">
    <location>
        <begin position="141"/>
        <end position="162"/>
    </location>
</feature>
<organism evidence="3 4">
    <name type="scientific">Trueperella bonasi</name>
    <dbReference type="NCBI Taxonomy" id="312286"/>
    <lineage>
        <taxon>Bacteria</taxon>
        <taxon>Bacillati</taxon>
        <taxon>Actinomycetota</taxon>
        <taxon>Actinomycetes</taxon>
        <taxon>Actinomycetales</taxon>
        <taxon>Actinomycetaceae</taxon>
        <taxon>Trueperella</taxon>
    </lineage>
</organism>
<protein>
    <submittedName>
        <fullName evidence="3">Membrane protein</fullName>
    </submittedName>
</protein>
<dbReference type="Pfam" id="PF07786">
    <property type="entry name" value="HGSNAT_cat"/>
    <property type="match status" value="1"/>
</dbReference>
<gene>
    <name evidence="3" type="ORF">J2S70_000980</name>
</gene>
<feature type="domain" description="Heparan-alpha-glucosaminide N-acetyltransferase catalytic" evidence="2">
    <location>
        <begin position="20"/>
        <end position="205"/>
    </location>
</feature>
<proteinExistence type="predicted"/>
<evidence type="ECO:0000259" key="2">
    <source>
        <dbReference type="Pfam" id="PF07786"/>
    </source>
</evidence>
<reference evidence="3 4" key="1">
    <citation type="submission" date="2023-07" db="EMBL/GenBank/DDBJ databases">
        <title>Sequencing the genomes of 1000 actinobacteria strains.</title>
        <authorList>
            <person name="Klenk H.-P."/>
        </authorList>
    </citation>
    <scope>NUCLEOTIDE SEQUENCE [LARGE SCALE GENOMIC DNA]</scope>
    <source>
        <strain evidence="3 4">DSM 17163</strain>
    </source>
</reference>
<name>A0ABT9NHB9_9ACTO</name>
<feature type="transmembrane region" description="Helical" evidence="1">
    <location>
        <begin position="369"/>
        <end position="389"/>
    </location>
</feature>
<accession>A0ABT9NHB9</accession>
<feature type="transmembrane region" description="Helical" evidence="1">
    <location>
        <begin position="115"/>
        <end position="134"/>
    </location>
</feature>
<keyword evidence="1" id="KW-0472">Membrane</keyword>
<feature type="transmembrane region" description="Helical" evidence="1">
    <location>
        <begin position="60"/>
        <end position="79"/>
    </location>
</feature>